<feature type="compositionally biased region" description="Pro residues" evidence="1">
    <location>
        <begin position="523"/>
        <end position="533"/>
    </location>
</feature>
<dbReference type="OrthoDB" id="7605699at2759"/>
<feature type="compositionally biased region" description="Basic and acidic residues" evidence="1">
    <location>
        <begin position="872"/>
        <end position="895"/>
    </location>
</feature>
<organism evidence="3 4">
    <name type="scientific">Hermetia illucens</name>
    <name type="common">Black soldier fly</name>
    <dbReference type="NCBI Taxonomy" id="343691"/>
    <lineage>
        <taxon>Eukaryota</taxon>
        <taxon>Metazoa</taxon>
        <taxon>Ecdysozoa</taxon>
        <taxon>Arthropoda</taxon>
        <taxon>Hexapoda</taxon>
        <taxon>Insecta</taxon>
        <taxon>Pterygota</taxon>
        <taxon>Neoptera</taxon>
        <taxon>Endopterygota</taxon>
        <taxon>Diptera</taxon>
        <taxon>Brachycera</taxon>
        <taxon>Stratiomyomorpha</taxon>
        <taxon>Stratiomyidae</taxon>
        <taxon>Hermetiinae</taxon>
        <taxon>Hermetia</taxon>
    </lineage>
</organism>
<proteinExistence type="predicted"/>
<dbReference type="OMA" id="SEEACAK"/>
<feature type="compositionally biased region" description="Basic and acidic residues" evidence="1">
    <location>
        <begin position="969"/>
        <end position="979"/>
    </location>
</feature>
<feature type="compositionally biased region" description="Polar residues" evidence="1">
    <location>
        <begin position="721"/>
        <end position="749"/>
    </location>
</feature>
<evidence type="ECO:0000259" key="2">
    <source>
        <dbReference type="Pfam" id="PF05205"/>
    </source>
</evidence>
<feature type="compositionally biased region" description="Polar residues" evidence="1">
    <location>
        <begin position="590"/>
        <end position="616"/>
    </location>
</feature>
<dbReference type="Proteomes" id="UP000594454">
    <property type="component" value="Chromosome 3"/>
</dbReference>
<sequence length="1225" mass="135986">MHAGVDLILVDKIVNEVKSQGVFDQFRKDSMADVDTKPAYQNLRQRVETSVGKFLADQKWKSDLNKFQLREKLRKYIVEAGFLDTGVERIVDQVVNPKISTVFQPKIEDIAYKYLGIEKPHTSPQTQCLNGSLDIKTDLLPTDLEAVSPDSDKTKSESKEDIFNESNEDKNEEFESPPFEPIESVVVSTSLKKDDSDNSHLSGISGLTSQDSVSSEHKAESPVAKFAVSADTQPESELSEVSSNSRLSIVTNEDNSQNEKPMVKKPADVDISEEAQMPKFSENSEEANTQHDLHFDIKREDIKFEGTERKVDGNLFSFSHRDVMDIKREDDQLELDIKSECKIDPHFKSEEACAKSQHDSQIKTEDALGDSISTKHSLTNEDDKRGSAAVDMSLSENDSSGGSNSTGSRSRNKHSLDLHSNGSRSGSFRPRPPSPPNDCMLQKPPSPNYYMLPAPPPPPTPPPPPPPGDDLYMHPPLPPSEPQLSSKPPSPPRMPPLPSTPPPPPGEEPPLPGIPLRKQSPPNIQPASPPLPPPKEEYPIMRHQPSSPERTYQHDSKALASFSSKGAAMVRTPPSSPPETTGTKEFDYTSPEQKSNSASGPFSSTPLSPSLQQRTGSPKHFRYERESDIRSKYEAAATPSKSGLHRPPSPKYKPPSPPSPPRQKIGSPQYTQRYDYRPPSPKQQHSASPNQLSQLEDVSSPLNEDYANSPSPPPYEELRPNSPTSFDLKSISSKETSFSLSETSQNETMSKPPSPFSPKDKVNSSKDQEATKQSASPQSKSKTDQPLKPPSTPPQSKSSSKSENRSSKSSSHHSHHHKSSKSSKDDKSSSKSHSHRSSSSSSRNHTSSSSHRSADEKKRSSSSSSSSKHKSKSDSRDKERDKDKNRKKDDHSSARHKERRRKSTDSNDGDSHRHGSKHGSSRHGHERSSHSTTKESTSNSNSSGNFSSNSNSCNDPAQGHSSAISRSKTSKDSHRSSGKDEDLRFFIISEEERRNTEALLSKLNATIGTNSTPAYLLDCDEDVQDAVKHLTENVINVQDDKSIRDVSKYTVTYLNSDLSTPKPAQMYFQDKIMKTSNGKWPIMNNVSRKRKANSPSRTVYKMLTPSNDKRRNETCLIIDCIEYDKPHKMSCLTEDRVNVSPTSSDISVSSKENECIDTKMKNISQNTKNGKMIKAEGIVRIEKSNNNNGFKIKNQRYSSEDLYKPRPLLSQRPRRRELLGDADPA</sequence>
<feature type="compositionally biased region" description="Basic and acidic residues" evidence="1">
    <location>
        <begin position="621"/>
        <end position="633"/>
    </location>
</feature>
<feature type="compositionally biased region" description="Basic and acidic residues" evidence="1">
    <location>
        <begin position="350"/>
        <end position="366"/>
    </location>
</feature>
<dbReference type="InterPro" id="IPR055264">
    <property type="entry name" value="BOD1/SHG1_dom"/>
</dbReference>
<feature type="compositionally biased region" description="Low complexity" evidence="1">
    <location>
        <begin position="934"/>
        <end position="954"/>
    </location>
</feature>
<feature type="compositionally biased region" description="Pro residues" evidence="1">
    <location>
        <begin position="647"/>
        <end position="661"/>
    </location>
</feature>
<reference evidence="3 4" key="1">
    <citation type="submission" date="2020-11" db="EMBL/GenBank/DDBJ databases">
        <authorList>
            <person name="Wallbank WR R."/>
            <person name="Pardo Diaz C."/>
            <person name="Kozak K."/>
            <person name="Martin S."/>
            <person name="Jiggins C."/>
            <person name="Moest M."/>
            <person name="Warren A I."/>
            <person name="Generalovic N T."/>
            <person name="Byers J.R.P. K."/>
            <person name="Montejo-Kovacevich G."/>
            <person name="Yen C E."/>
        </authorList>
    </citation>
    <scope>NUCLEOTIDE SEQUENCE [LARGE SCALE GENOMIC DNA]</scope>
</reference>
<feature type="compositionally biased region" description="Low complexity" evidence="1">
    <location>
        <begin position="420"/>
        <end position="429"/>
    </location>
</feature>
<feature type="compositionally biased region" description="Polar residues" evidence="1">
    <location>
        <begin position="682"/>
        <end position="709"/>
    </location>
</feature>
<name>A0A7R8UQ35_HERIL</name>
<evidence type="ECO:0000256" key="1">
    <source>
        <dbReference type="SAM" id="MobiDB-lite"/>
    </source>
</evidence>
<feature type="compositionally biased region" description="Basic residues" evidence="1">
    <location>
        <begin position="810"/>
        <end position="821"/>
    </location>
</feature>
<keyword evidence="4" id="KW-1185">Reference proteome</keyword>
<dbReference type="GO" id="GO:0048188">
    <property type="term" value="C:Set1C/COMPASS complex"/>
    <property type="evidence" value="ECO:0007669"/>
    <property type="project" value="TreeGrafter"/>
</dbReference>
<dbReference type="Pfam" id="PF05205">
    <property type="entry name" value="COMPASS-Shg1"/>
    <property type="match status" value="1"/>
</dbReference>
<accession>A0A7R8UQ35</accession>
<dbReference type="AlphaFoldDB" id="A0A7R8UQ35"/>
<evidence type="ECO:0000313" key="3">
    <source>
        <dbReference type="EMBL" id="CAD7084894.1"/>
    </source>
</evidence>
<dbReference type="PANTHER" id="PTHR31532">
    <property type="entry name" value="BIORIENTATION OF CHROMOSOMES IN CELL DIVISION 1 FAMILY MEMBER"/>
    <property type="match status" value="1"/>
</dbReference>
<feature type="compositionally biased region" description="Low complexity" evidence="1">
    <location>
        <begin position="393"/>
        <end position="409"/>
    </location>
</feature>
<feature type="compositionally biased region" description="Low complexity" evidence="1">
    <location>
        <begin position="837"/>
        <end position="851"/>
    </location>
</feature>
<protein>
    <recommendedName>
        <fullName evidence="2">BOD1/SHG1 domain-containing protein</fullName>
    </recommendedName>
</protein>
<feature type="region of interest" description="Disordered" evidence="1">
    <location>
        <begin position="145"/>
        <end position="270"/>
    </location>
</feature>
<feature type="domain" description="BOD1/SHG1" evidence="2">
    <location>
        <begin position="12"/>
        <end position="108"/>
    </location>
</feature>
<feature type="compositionally biased region" description="Basic and acidic residues" evidence="1">
    <location>
        <begin position="150"/>
        <end position="162"/>
    </location>
</feature>
<dbReference type="InParanoid" id="A0A7R8UQ35"/>
<gene>
    <name evidence="3" type="ORF">HERILL_LOCUS7767</name>
</gene>
<evidence type="ECO:0000313" key="4">
    <source>
        <dbReference type="Proteomes" id="UP000594454"/>
    </source>
</evidence>
<feature type="compositionally biased region" description="Polar residues" evidence="1">
    <location>
        <begin position="230"/>
        <end position="259"/>
    </location>
</feature>
<feature type="compositionally biased region" description="Basic and acidic residues" evidence="1">
    <location>
        <begin position="758"/>
        <end position="770"/>
    </location>
</feature>
<feature type="compositionally biased region" description="Basic residues" evidence="1">
    <location>
        <begin position="914"/>
        <end position="925"/>
    </location>
</feature>
<dbReference type="FunCoup" id="A0A7R8UQ35">
    <property type="interactions" value="67"/>
</dbReference>
<feature type="compositionally biased region" description="Polar residues" evidence="1">
    <location>
        <begin position="199"/>
        <end position="213"/>
    </location>
</feature>
<feature type="compositionally biased region" description="Basic and acidic residues" evidence="1">
    <location>
        <begin position="903"/>
        <end position="913"/>
    </location>
</feature>
<feature type="region of interest" description="Disordered" evidence="1">
    <location>
        <begin position="1201"/>
        <end position="1225"/>
    </location>
</feature>
<dbReference type="PANTHER" id="PTHR31532:SF10">
    <property type="entry name" value="BIORIENTATION OF CHROMOSOMES IN CELL DIVISION PROTEIN 1-LIKE 1"/>
    <property type="match status" value="1"/>
</dbReference>
<feature type="compositionally biased region" description="Pro residues" evidence="1">
    <location>
        <begin position="488"/>
        <end position="513"/>
    </location>
</feature>
<dbReference type="EMBL" id="LR899011">
    <property type="protein sequence ID" value="CAD7084894.1"/>
    <property type="molecule type" value="Genomic_DNA"/>
</dbReference>
<feature type="region of interest" description="Disordered" evidence="1">
    <location>
        <begin position="350"/>
        <end position="979"/>
    </location>
</feature>
<feature type="compositionally biased region" description="Polar residues" evidence="1">
    <location>
        <begin position="771"/>
        <end position="780"/>
    </location>
</feature>
<feature type="compositionally biased region" description="Pro residues" evidence="1">
    <location>
        <begin position="453"/>
        <end position="468"/>
    </location>
</feature>
<dbReference type="GO" id="GO:0031297">
    <property type="term" value="P:replication fork processing"/>
    <property type="evidence" value="ECO:0007669"/>
    <property type="project" value="TreeGrafter"/>
</dbReference>